<name>H2ZPX7_CIOSA</name>
<reference evidence="1" key="2">
    <citation type="submission" date="2025-08" db="UniProtKB">
        <authorList>
            <consortium name="Ensembl"/>
        </authorList>
    </citation>
    <scope>IDENTIFICATION</scope>
</reference>
<sequence>TQNLNDEYLVAGNLRNTLVGYTLLSKTSGSQITPPDFTSVLTVILNQLETVEAAVQESCSPDDQTVSAPIEYLKGRNQFQQSIPASILPGFDPGFIHFRAYSEKGFPTAMCPGVKSVGCLPAAMCVGGINTMAHNGPVNECGDFGAFAENRNEADIHDTILIFYDG</sequence>
<dbReference type="AlphaFoldDB" id="H2ZPX7"/>
<reference evidence="1" key="3">
    <citation type="submission" date="2025-09" db="UniProtKB">
        <authorList>
            <consortium name="Ensembl"/>
        </authorList>
    </citation>
    <scope>IDENTIFICATION</scope>
</reference>
<dbReference type="HOGENOM" id="CLU_1606384_0_0_1"/>
<organism evidence="1 2">
    <name type="scientific">Ciona savignyi</name>
    <name type="common">Pacific transparent sea squirt</name>
    <dbReference type="NCBI Taxonomy" id="51511"/>
    <lineage>
        <taxon>Eukaryota</taxon>
        <taxon>Metazoa</taxon>
        <taxon>Chordata</taxon>
        <taxon>Tunicata</taxon>
        <taxon>Ascidiacea</taxon>
        <taxon>Phlebobranchia</taxon>
        <taxon>Cionidae</taxon>
        <taxon>Ciona</taxon>
    </lineage>
</organism>
<protein>
    <submittedName>
        <fullName evidence="1">Uncharacterized protein</fullName>
    </submittedName>
</protein>
<evidence type="ECO:0000313" key="2">
    <source>
        <dbReference type="Proteomes" id="UP000007875"/>
    </source>
</evidence>
<proteinExistence type="predicted"/>
<dbReference type="GeneTree" id="ENSGT00940000171689"/>
<dbReference type="InParanoid" id="H2ZPX7"/>
<dbReference type="Ensembl" id="ENSCSAVT00000019855.1">
    <property type="protein sequence ID" value="ENSCSAVP00000019643.1"/>
    <property type="gene ID" value="ENSCSAVG00000011511.1"/>
</dbReference>
<evidence type="ECO:0000313" key="1">
    <source>
        <dbReference type="Ensembl" id="ENSCSAVP00000019643.1"/>
    </source>
</evidence>
<dbReference type="OMA" id="GINTMAH"/>
<accession>H2ZPX7</accession>
<dbReference type="Proteomes" id="UP000007875">
    <property type="component" value="Unassembled WGS sequence"/>
</dbReference>
<reference evidence="2" key="1">
    <citation type="submission" date="2003-08" db="EMBL/GenBank/DDBJ databases">
        <authorList>
            <person name="Birren B."/>
            <person name="Nusbaum C."/>
            <person name="Abebe A."/>
            <person name="Abouelleil A."/>
            <person name="Adekoya E."/>
            <person name="Ait-zahra M."/>
            <person name="Allen N."/>
            <person name="Allen T."/>
            <person name="An P."/>
            <person name="Anderson M."/>
            <person name="Anderson S."/>
            <person name="Arachchi H."/>
            <person name="Armbruster J."/>
            <person name="Bachantsang P."/>
            <person name="Baldwin J."/>
            <person name="Barry A."/>
            <person name="Bayul T."/>
            <person name="Blitshsteyn B."/>
            <person name="Bloom T."/>
            <person name="Blye J."/>
            <person name="Boguslavskiy L."/>
            <person name="Borowsky M."/>
            <person name="Boukhgalter B."/>
            <person name="Brunache A."/>
            <person name="Butler J."/>
            <person name="Calixte N."/>
            <person name="Calvo S."/>
            <person name="Camarata J."/>
            <person name="Campo K."/>
            <person name="Chang J."/>
            <person name="Cheshatsang Y."/>
            <person name="Citroen M."/>
            <person name="Collymore A."/>
            <person name="Considine T."/>
            <person name="Cook A."/>
            <person name="Cooke P."/>
            <person name="Corum B."/>
            <person name="Cuomo C."/>
            <person name="David R."/>
            <person name="Dawoe T."/>
            <person name="Degray S."/>
            <person name="Dodge S."/>
            <person name="Dooley K."/>
            <person name="Dorje P."/>
            <person name="Dorjee K."/>
            <person name="Dorris L."/>
            <person name="Duffey N."/>
            <person name="Dupes A."/>
            <person name="Elkins T."/>
            <person name="Engels R."/>
            <person name="Erickson J."/>
            <person name="Farina A."/>
            <person name="Faro S."/>
            <person name="Ferreira P."/>
            <person name="Fischer H."/>
            <person name="Fitzgerald M."/>
            <person name="Foley K."/>
            <person name="Gage D."/>
            <person name="Galagan J."/>
            <person name="Gearin G."/>
            <person name="Gnerre S."/>
            <person name="Gnirke A."/>
            <person name="Goyette A."/>
            <person name="Graham J."/>
            <person name="Grandbois E."/>
            <person name="Gyaltsen K."/>
            <person name="Hafez N."/>
            <person name="Hagopian D."/>
            <person name="Hagos B."/>
            <person name="Hall J."/>
            <person name="Hatcher B."/>
            <person name="Heller A."/>
            <person name="Higgins H."/>
            <person name="Honan T."/>
            <person name="Horn A."/>
            <person name="Houde N."/>
            <person name="Hughes L."/>
            <person name="Hulme W."/>
            <person name="Husby E."/>
            <person name="Iliev I."/>
            <person name="Jaffe D."/>
            <person name="Jones C."/>
            <person name="Kamal M."/>
            <person name="Kamat A."/>
            <person name="Kamvysselis M."/>
            <person name="Karlsson E."/>
            <person name="Kells C."/>
            <person name="Kieu A."/>
            <person name="Kisner P."/>
            <person name="Kodira C."/>
            <person name="Kulbokas E."/>
            <person name="Labutti K."/>
            <person name="Lama D."/>
            <person name="Landers T."/>
            <person name="Leger J."/>
            <person name="Levine S."/>
            <person name="Lewis D."/>
            <person name="Lewis T."/>
            <person name="Lindblad-toh K."/>
            <person name="Liu X."/>
            <person name="Lokyitsang T."/>
            <person name="Lokyitsang Y."/>
            <person name="Lucien O."/>
            <person name="Lui A."/>
            <person name="Ma L.J."/>
            <person name="Mabbitt R."/>
            <person name="Macdonald J."/>
            <person name="Maclean C."/>
            <person name="Major J."/>
            <person name="Manning J."/>
            <person name="Marabella R."/>
            <person name="Maru K."/>
            <person name="Matthews C."/>
            <person name="Mauceli E."/>
            <person name="Mccarthy M."/>
            <person name="Mcdonough S."/>
            <person name="Mcghee T."/>
            <person name="Meldrim J."/>
            <person name="Meneus L."/>
            <person name="Mesirov J."/>
            <person name="Mihalev A."/>
            <person name="Mihova T."/>
            <person name="Mikkelsen T."/>
            <person name="Mlenga V."/>
            <person name="Moru K."/>
            <person name="Mozes J."/>
            <person name="Mulrain L."/>
            <person name="Munson G."/>
            <person name="Naylor J."/>
            <person name="Newes C."/>
            <person name="Nguyen C."/>
            <person name="Nguyen N."/>
            <person name="Nguyen T."/>
            <person name="Nicol R."/>
            <person name="Nielsen C."/>
            <person name="Nizzari M."/>
            <person name="Norbu C."/>
            <person name="Norbu N."/>
            <person name="O'donnell P."/>
            <person name="Okoawo O."/>
            <person name="O'leary S."/>
            <person name="Omotosho B."/>
            <person name="O'neill K."/>
            <person name="Osman S."/>
            <person name="Parker S."/>
            <person name="Perrin D."/>
            <person name="Phunkhang P."/>
            <person name="Piqani B."/>
            <person name="Purcell S."/>
            <person name="Rachupka T."/>
            <person name="Ramasamy U."/>
            <person name="Rameau R."/>
            <person name="Ray V."/>
            <person name="Raymond C."/>
            <person name="Retta R."/>
            <person name="Richardson S."/>
            <person name="Rise C."/>
            <person name="Rodriguez J."/>
            <person name="Rogers J."/>
            <person name="Rogov P."/>
            <person name="Rutman M."/>
            <person name="Schupbach R."/>
            <person name="Seaman C."/>
            <person name="Settipalli S."/>
            <person name="Sharpe T."/>
            <person name="Sheridan J."/>
            <person name="Sherpa N."/>
            <person name="Shi J."/>
            <person name="Smirnov S."/>
            <person name="Smith C."/>
            <person name="Sougnez C."/>
            <person name="Spencer B."/>
            <person name="Stalker J."/>
            <person name="Stange-thomann N."/>
            <person name="Stavropoulos S."/>
            <person name="Stetson K."/>
            <person name="Stone C."/>
            <person name="Stone S."/>
            <person name="Stubbs M."/>
            <person name="Talamas J."/>
            <person name="Tchuinga P."/>
            <person name="Tenzing P."/>
            <person name="Tesfaye S."/>
            <person name="Theodore J."/>
            <person name="Thoulutsang Y."/>
            <person name="Topham K."/>
            <person name="Towey S."/>
            <person name="Tsamla T."/>
            <person name="Tsomo N."/>
            <person name="Vallee D."/>
            <person name="Vassiliev H."/>
            <person name="Venkataraman V."/>
            <person name="Vinson J."/>
            <person name="Vo A."/>
            <person name="Wade C."/>
            <person name="Wang S."/>
            <person name="Wangchuk T."/>
            <person name="Wangdi T."/>
            <person name="Whittaker C."/>
            <person name="Wilkinson J."/>
            <person name="Wu Y."/>
            <person name="Wyman D."/>
            <person name="Yadav S."/>
            <person name="Yang S."/>
            <person name="Yang X."/>
            <person name="Yeager S."/>
            <person name="Yee E."/>
            <person name="Young G."/>
            <person name="Zainoun J."/>
            <person name="Zembeck L."/>
            <person name="Zimmer A."/>
            <person name="Zody M."/>
            <person name="Lander E."/>
        </authorList>
    </citation>
    <scope>NUCLEOTIDE SEQUENCE [LARGE SCALE GENOMIC DNA]</scope>
</reference>
<keyword evidence="2" id="KW-1185">Reference proteome</keyword>